<reference evidence="2 3" key="1">
    <citation type="submission" date="2019-06" db="EMBL/GenBank/DDBJ databases">
        <title>Sequencing the genomes of 1000 actinobacteria strains.</title>
        <authorList>
            <person name="Klenk H.-P."/>
        </authorList>
    </citation>
    <scope>NUCLEOTIDE SEQUENCE [LARGE SCALE GENOMIC DNA]</scope>
    <source>
        <strain evidence="2 3">DSM 44826</strain>
    </source>
</reference>
<sequence length="69" mass="7488">MSHTFNQLTGIVMSVAFFIAGLFTFQGIITLPPPSRPYPTFERVFPKFLGGFGMAMGVYGVICAILALV</sequence>
<keyword evidence="1" id="KW-1133">Transmembrane helix</keyword>
<name>A0A561TSZ3_9ACTN</name>
<keyword evidence="1" id="KW-0812">Transmembrane</keyword>
<protein>
    <submittedName>
        <fullName evidence="2">Uncharacterized protein</fullName>
    </submittedName>
</protein>
<keyword evidence="3" id="KW-1185">Reference proteome</keyword>
<proteinExistence type="predicted"/>
<accession>A0A561TSZ3</accession>
<evidence type="ECO:0000313" key="3">
    <source>
        <dbReference type="Proteomes" id="UP000317940"/>
    </source>
</evidence>
<evidence type="ECO:0000256" key="1">
    <source>
        <dbReference type="SAM" id="Phobius"/>
    </source>
</evidence>
<dbReference type="AlphaFoldDB" id="A0A561TSZ3"/>
<organism evidence="2 3">
    <name type="scientific">Kitasatospora viridis</name>
    <dbReference type="NCBI Taxonomy" id="281105"/>
    <lineage>
        <taxon>Bacteria</taxon>
        <taxon>Bacillati</taxon>
        <taxon>Actinomycetota</taxon>
        <taxon>Actinomycetes</taxon>
        <taxon>Kitasatosporales</taxon>
        <taxon>Streptomycetaceae</taxon>
        <taxon>Kitasatospora</taxon>
    </lineage>
</organism>
<dbReference type="RefSeq" id="WP_145909455.1">
    <property type="nucleotide sequence ID" value="NZ_BAAAMZ010000001.1"/>
</dbReference>
<feature type="transmembrane region" description="Helical" evidence="1">
    <location>
        <begin position="48"/>
        <end position="68"/>
    </location>
</feature>
<dbReference type="EMBL" id="VIWT01000003">
    <property type="protein sequence ID" value="TWF90236.1"/>
    <property type="molecule type" value="Genomic_DNA"/>
</dbReference>
<dbReference type="Proteomes" id="UP000317940">
    <property type="component" value="Unassembled WGS sequence"/>
</dbReference>
<feature type="transmembrane region" description="Helical" evidence="1">
    <location>
        <begin position="7"/>
        <end position="28"/>
    </location>
</feature>
<comment type="caution">
    <text evidence="2">The sequence shown here is derived from an EMBL/GenBank/DDBJ whole genome shotgun (WGS) entry which is preliminary data.</text>
</comment>
<evidence type="ECO:0000313" key="2">
    <source>
        <dbReference type="EMBL" id="TWF90236.1"/>
    </source>
</evidence>
<keyword evidence="1" id="KW-0472">Membrane</keyword>
<gene>
    <name evidence="2" type="ORF">FHX73_13280</name>
</gene>